<name>A0A1H4H2V2_9GAMM</name>
<evidence type="ECO:0000313" key="3">
    <source>
        <dbReference type="EMBL" id="SEB16147.1"/>
    </source>
</evidence>
<gene>
    <name evidence="3" type="ORF">SAMN02745729_12623</name>
</gene>
<evidence type="ECO:0000313" key="4">
    <source>
        <dbReference type="Proteomes" id="UP000242469"/>
    </source>
</evidence>
<reference evidence="4" key="1">
    <citation type="submission" date="2016-10" db="EMBL/GenBank/DDBJ databases">
        <authorList>
            <person name="Varghese N."/>
            <person name="Submissions S."/>
        </authorList>
    </citation>
    <scope>NUCLEOTIDE SEQUENCE [LARGE SCALE GENOMIC DNA]</scope>
    <source>
        <strain evidence="4">DSM 11526</strain>
    </source>
</reference>
<dbReference type="PANTHER" id="PTHR35812">
    <property type="entry name" value="LIPOPROTEIN"/>
    <property type="match status" value="1"/>
</dbReference>
<proteinExistence type="predicted"/>
<dbReference type="Pfam" id="PF07603">
    <property type="entry name" value="Lcl_C"/>
    <property type="match status" value="1"/>
</dbReference>
<feature type="signal peptide" evidence="1">
    <location>
        <begin position="1"/>
        <end position="21"/>
    </location>
</feature>
<keyword evidence="1" id="KW-0732">Signal</keyword>
<sequence length="169" mass="18632">MKKVITFLAFASWAISSVVLADCDESIAESIPSSRFVINGSEAYDRQTKLTWSRCSVGTTWVNDAGCIGEVQLLGLDAAKQFAQTLGGGWRVPTIQELDSIVEQRCFNPAINSEVFPRVVNSEEGSPYWSDTRIEEMPLLIYFIDFFDGTVDGHTKGFPLAVRLVRSGA</sequence>
<dbReference type="AlphaFoldDB" id="A0A1H4H2V2"/>
<dbReference type="RefSeq" id="WP_091828068.1">
    <property type="nucleotide sequence ID" value="NZ_FNRJ01000026.1"/>
</dbReference>
<dbReference type="Proteomes" id="UP000242469">
    <property type="component" value="Unassembled WGS sequence"/>
</dbReference>
<evidence type="ECO:0000256" key="1">
    <source>
        <dbReference type="SAM" id="SignalP"/>
    </source>
</evidence>
<accession>A0A1H4H2V2</accession>
<dbReference type="InterPro" id="IPR011460">
    <property type="entry name" value="Lcl_C"/>
</dbReference>
<dbReference type="PANTHER" id="PTHR35812:SF1">
    <property type="entry name" value="LIPOPROTEIN"/>
    <property type="match status" value="1"/>
</dbReference>
<organism evidence="3 4">
    <name type="scientific">Marinobacterium iners DSM 11526</name>
    <dbReference type="NCBI Taxonomy" id="1122198"/>
    <lineage>
        <taxon>Bacteria</taxon>
        <taxon>Pseudomonadati</taxon>
        <taxon>Pseudomonadota</taxon>
        <taxon>Gammaproteobacteria</taxon>
        <taxon>Oceanospirillales</taxon>
        <taxon>Oceanospirillaceae</taxon>
        <taxon>Marinobacterium</taxon>
    </lineage>
</organism>
<feature type="chain" id="PRO_5017204754" description="Lcl C-terminal domain-containing protein" evidence="1">
    <location>
        <begin position="22"/>
        <end position="169"/>
    </location>
</feature>
<dbReference type="EMBL" id="FNRJ01000026">
    <property type="protein sequence ID" value="SEB16147.1"/>
    <property type="molecule type" value="Genomic_DNA"/>
</dbReference>
<dbReference type="STRING" id="1122198.SAMN02745729_12623"/>
<feature type="domain" description="Lcl C-terminal" evidence="2">
    <location>
        <begin position="44"/>
        <end position="166"/>
    </location>
</feature>
<dbReference type="OrthoDB" id="9793251at2"/>
<evidence type="ECO:0000259" key="2">
    <source>
        <dbReference type="Pfam" id="PF07603"/>
    </source>
</evidence>
<keyword evidence="4" id="KW-1185">Reference proteome</keyword>
<protein>
    <recommendedName>
        <fullName evidence="2">Lcl C-terminal domain-containing protein</fullName>
    </recommendedName>
</protein>